<proteinExistence type="predicted"/>
<organism evidence="1 2">
    <name type="scientific">Rhizobium mongolense subsp. loessense</name>
    <dbReference type="NCBI Taxonomy" id="158890"/>
    <lineage>
        <taxon>Bacteria</taxon>
        <taxon>Pseudomonadati</taxon>
        <taxon>Pseudomonadota</taxon>
        <taxon>Alphaproteobacteria</taxon>
        <taxon>Hyphomicrobiales</taxon>
        <taxon>Rhizobiaceae</taxon>
        <taxon>Rhizobium/Agrobacterium group</taxon>
        <taxon>Rhizobium</taxon>
    </lineage>
</organism>
<dbReference type="Proteomes" id="UP000199542">
    <property type="component" value="Unassembled WGS sequence"/>
</dbReference>
<sequence length="64" mass="7293">MPSHSVRFPINFIGPQSYNAGRPGLKYQAVSLRTCLKTQHTERSLMSCRSYVILSHFQHVEDGD</sequence>
<protein>
    <submittedName>
        <fullName evidence="1">Uncharacterized protein</fullName>
    </submittedName>
</protein>
<dbReference type="EMBL" id="FMTM01000014">
    <property type="protein sequence ID" value="SCW85865.1"/>
    <property type="molecule type" value="Genomic_DNA"/>
</dbReference>
<name>A0A1G4TYX8_9HYPH</name>
<dbReference type="AlphaFoldDB" id="A0A1G4TYX8"/>
<evidence type="ECO:0000313" key="2">
    <source>
        <dbReference type="Proteomes" id="UP000199542"/>
    </source>
</evidence>
<reference evidence="1 2" key="1">
    <citation type="submission" date="2016-10" db="EMBL/GenBank/DDBJ databases">
        <authorList>
            <person name="de Groot N.N."/>
        </authorList>
    </citation>
    <scope>NUCLEOTIDE SEQUENCE [LARGE SCALE GENOMIC DNA]</scope>
    <source>
        <strain evidence="1 2">CGMCC 1.3401</strain>
    </source>
</reference>
<accession>A0A1G4TYX8</accession>
<gene>
    <name evidence="1" type="ORF">SAMN02927900_05742</name>
</gene>
<evidence type="ECO:0000313" key="1">
    <source>
        <dbReference type="EMBL" id="SCW85865.1"/>
    </source>
</evidence>